<name>A0ABU9MVP2_9GAMM</name>
<keyword evidence="4" id="KW-1185">Reference proteome</keyword>
<sequence length="100" mass="10915">MLYMIYSSDVENSLEKRLEARPAHLARLQELDSQGRLYVAGPLPAVDSNDPGDAGFTGSLVIAEFDSLQQAREWAAEDPYIAAGVYDNSVVKPFKKVLGA</sequence>
<dbReference type="InterPro" id="IPR005545">
    <property type="entry name" value="YCII"/>
</dbReference>
<dbReference type="Proteomes" id="UP001447008">
    <property type="component" value="Unassembled WGS sequence"/>
</dbReference>
<dbReference type="PANTHER" id="PTHR33606">
    <property type="entry name" value="PROTEIN YCII"/>
    <property type="match status" value="1"/>
</dbReference>
<dbReference type="PANTHER" id="PTHR33606:SF3">
    <property type="entry name" value="PROTEIN YCII"/>
    <property type="match status" value="1"/>
</dbReference>
<evidence type="ECO:0000313" key="4">
    <source>
        <dbReference type="Proteomes" id="UP001447008"/>
    </source>
</evidence>
<dbReference type="SUPFAM" id="SSF54909">
    <property type="entry name" value="Dimeric alpha+beta barrel"/>
    <property type="match status" value="1"/>
</dbReference>
<evidence type="ECO:0000259" key="2">
    <source>
        <dbReference type="Pfam" id="PF03795"/>
    </source>
</evidence>
<accession>A0ABU9MVP2</accession>
<proteinExistence type="inferred from homology"/>
<protein>
    <submittedName>
        <fullName evidence="3">YciI family protein</fullName>
    </submittedName>
</protein>
<gene>
    <name evidence="3" type="ORF">WCN91_02775</name>
</gene>
<comment type="similarity">
    <text evidence="1">Belongs to the YciI family.</text>
</comment>
<dbReference type="RefSeq" id="WP_342676061.1">
    <property type="nucleotide sequence ID" value="NZ_JBCGCU010000002.1"/>
</dbReference>
<reference evidence="3 4" key="1">
    <citation type="submission" date="2024-03" db="EMBL/GenBank/DDBJ databases">
        <title>Pseudoalteromonas qingdaonensis sp. nov., isolated from the intestines of marine benthic organisms.</title>
        <authorList>
            <person name="Lin X."/>
            <person name="Fang S."/>
            <person name="Hu X."/>
        </authorList>
    </citation>
    <scope>NUCLEOTIDE SEQUENCE [LARGE SCALE GENOMIC DNA]</scope>
    <source>
        <strain evidence="3 4">YIC-827</strain>
    </source>
</reference>
<dbReference type="InterPro" id="IPR011008">
    <property type="entry name" value="Dimeric_a/b-barrel"/>
</dbReference>
<evidence type="ECO:0000256" key="1">
    <source>
        <dbReference type="ARBA" id="ARBA00007689"/>
    </source>
</evidence>
<comment type="caution">
    <text evidence="3">The sequence shown here is derived from an EMBL/GenBank/DDBJ whole genome shotgun (WGS) entry which is preliminary data.</text>
</comment>
<organism evidence="3 4">
    <name type="scientific">Pseudoalteromonas qingdaonensis</name>
    <dbReference type="NCBI Taxonomy" id="3131913"/>
    <lineage>
        <taxon>Bacteria</taxon>
        <taxon>Pseudomonadati</taxon>
        <taxon>Pseudomonadota</taxon>
        <taxon>Gammaproteobacteria</taxon>
        <taxon>Alteromonadales</taxon>
        <taxon>Pseudoalteromonadaceae</taxon>
        <taxon>Pseudoalteromonas</taxon>
    </lineage>
</organism>
<dbReference type="InterPro" id="IPR051807">
    <property type="entry name" value="Sec-metab_biosynth-assoc"/>
</dbReference>
<dbReference type="Pfam" id="PF03795">
    <property type="entry name" value="YCII"/>
    <property type="match status" value="1"/>
</dbReference>
<dbReference type="Gene3D" id="3.30.70.1060">
    <property type="entry name" value="Dimeric alpha+beta barrel"/>
    <property type="match status" value="1"/>
</dbReference>
<feature type="domain" description="YCII-related" evidence="2">
    <location>
        <begin position="1"/>
        <end position="95"/>
    </location>
</feature>
<evidence type="ECO:0000313" key="3">
    <source>
        <dbReference type="EMBL" id="MEM0514369.1"/>
    </source>
</evidence>
<dbReference type="EMBL" id="JBCGCU010000002">
    <property type="protein sequence ID" value="MEM0514369.1"/>
    <property type="molecule type" value="Genomic_DNA"/>
</dbReference>
<dbReference type="NCBIfam" id="NF008473">
    <property type="entry name" value="PRK11370.1"/>
    <property type="match status" value="1"/>
</dbReference>